<proteinExistence type="predicted"/>
<evidence type="ECO:0000313" key="2">
    <source>
        <dbReference type="Proteomes" id="UP000013084"/>
    </source>
</evidence>
<comment type="caution">
    <text evidence="1">The sequence shown here is derived from an EMBL/GenBank/DDBJ whole genome shotgun (WGS) entry which is preliminary data.</text>
</comment>
<gene>
    <name evidence="1" type="ORF">F902_04086</name>
</gene>
<organism evidence="1 2">
    <name type="scientific">Acinetobacter higginsii</name>
    <dbReference type="NCBI Taxonomy" id="70347"/>
    <lineage>
        <taxon>Bacteria</taxon>
        <taxon>Pseudomonadati</taxon>
        <taxon>Pseudomonadota</taxon>
        <taxon>Gammaproteobacteria</taxon>
        <taxon>Moraxellales</taxon>
        <taxon>Moraxellaceae</taxon>
        <taxon>Acinetobacter</taxon>
    </lineage>
</organism>
<dbReference type="RefSeq" id="WP_005206264.1">
    <property type="nucleotide sequence ID" value="NZ_KB850073.1"/>
</dbReference>
<dbReference type="AlphaFoldDB" id="N9SPH4"/>
<sequence>MNNVQDLAEYFQPLLERLSTGQRAKLAKNIGRDLRKNQQKRITTQRNPDGSAYVPRRIRIREQKGKIKRKMFSKIKANAHLKLLSNSEAIAIGFIGRVNRIANVHQYGLKDRATKNAPETVYSKRELLGFSHEDIKLTEESFIKHLKV</sequence>
<dbReference type="EMBL" id="APRN01000042">
    <property type="protein sequence ID" value="ENX53217.1"/>
    <property type="molecule type" value="Genomic_DNA"/>
</dbReference>
<dbReference type="HOGENOM" id="CLU_112412_1_0_6"/>
<dbReference type="Proteomes" id="UP000013084">
    <property type="component" value="Unassembled WGS sequence"/>
</dbReference>
<reference evidence="1 2" key="1">
    <citation type="submission" date="2013-02" db="EMBL/GenBank/DDBJ databases">
        <title>The Genome Sequence of Acinetobacter sp. CIP 70.18.</title>
        <authorList>
            <consortium name="The Broad Institute Genome Sequencing Platform"/>
            <consortium name="The Broad Institute Genome Sequencing Center for Infectious Disease"/>
            <person name="Cerqueira G."/>
            <person name="Feldgarden M."/>
            <person name="Courvalin P."/>
            <person name="Perichon B."/>
            <person name="Grillot-Courvalin C."/>
            <person name="Clermont D."/>
            <person name="Rocha E."/>
            <person name="Yoon E.-J."/>
            <person name="Nemec A."/>
            <person name="Walker B."/>
            <person name="Young S.K."/>
            <person name="Zeng Q."/>
            <person name="Gargeya S."/>
            <person name="Fitzgerald M."/>
            <person name="Haas B."/>
            <person name="Abouelleil A."/>
            <person name="Alvarado L."/>
            <person name="Arachchi H.M."/>
            <person name="Berlin A.M."/>
            <person name="Chapman S.B."/>
            <person name="Dewar J."/>
            <person name="Goldberg J."/>
            <person name="Griggs A."/>
            <person name="Gujja S."/>
            <person name="Hansen M."/>
            <person name="Howarth C."/>
            <person name="Imamovic A."/>
            <person name="Larimer J."/>
            <person name="McCowan C."/>
            <person name="Murphy C."/>
            <person name="Neiman D."/>
            <person name="Pearson M."/>
            <person name="Priest M."/>
            <person name="Roberts A."/>
            <person name="Saif S."/>
            <person name="Shea T."/>
            <person name="Sisk P."/>
            <person name="Sykes S."/>
            <person name="Wortman J."/>
            <person name="Nusbaum C."/>
            <person name="Birren B."/>
        </authorList>
    </citation>
    <scope>NUCLEOTIDE SEQUENCE [LARGE SCALE GENOMIC DNA]</scope>
    <source>
        <strain evidence="1 2">CIP 70.18</strain>
    </source>
</reference>
<dbReference type="OrthoDB" id="6402405at2"/>
<dbReference type="PATRIC" id="fig|1217700.3.peg.3968"/>
<accession>N9SPH4</accession>
<dbReference type="NCBIfam" id="TIGR01635">
    <property type="entry name" value="tail_comp_S"/>
    <property type="match status" value="1"/>
</dbReference>
<keyword evidence="2" id="KW-1185">Reference proteome</keyword>
<name>N9SPH4_9GAMM</name>
<dbReference type="InterPro" id="IPR006522">
    <property type="entry name" value="Phage_virion_morphogenesis"/>
</dbReference>
<evidence type="ECO:0000313" key="1">
    <source>
        <dbReference type="EMBL" id="ENX53217.1"/>
    </source>
</evidence>
<protein>
    <submittedName>
        <fullName evidence="1">Phage virion morphogenesis protein</fullName>
    </submittedName>
</protein>
<dbReference type="Pfam" id="PF05069">
    <property type="entry name" value="Phage_tail_S"/>
    <property type="match status" value="1"/>
</dbReference>